<proteinExistence type="predicted"/>
<dbReference type="AlphaFoldDB" id="A0AAX1QQS2"/>
<name>A0AAX1QQS2_9VIBR</name>
<sequence>MSVYLNMQNKQYKLSQLAQEHLLKIKHYTIENFAETQW</sequence>
<comment type="caution">
    <text evidence="1">The sequence shown here is derived from an EMBL/GenBank/DDBJ whole genome shotgun (WGS) entry which is preliminary data.</text>
</comment>
<dbReference type="Proteomes" id="UP000252427">
    <property type="component" value="Unassembled WGS sequence"/>
</dbReference>
<accession>A0AAX1QQS2</accession>
<reference evidence="1 2" key="1">
    <citation type="submission" date="2018-06" db="EMBL/GenBank/DDBJ databases">
        <title>Draft genome sequences of nine Vibrio sp. clinical isolates from across the United States representing the closest known relative of Vibrio cholerae.</title>
        <authorList>
            <person name="Islam M.T."/>
            <person name="Liang K."/>
            <person name="Im M.S."/>
            <person name="Winkjer J."/>
            <person name="Busby S."/>
            <person name="Batra D."/>
            <person name="Rowe L."/>
            <person name="Tarr C.L."/>
            <person name="Boucher Y."/>
        </authorList>
    </citation>
    <scope>NUCLEOTIDE SEQUENCE [LARGE SCALE GENOMIC DNA]</scope>
    <source>
        <strain evidence="1 2">2016V-1114</strain>
    </source>
</reference>
<feature type="non-terminal residue" evidence="1">
    <location>
        <position position="38"/>
    </location>
</feature>
<gene>
    <name evidence="1" type="ORF">DLR70_10800</name>
</gene>
<organism evidence="1 2">
    <name type="scientific">Vibrio paracholerae</name>
    <dbReference type="NCBI Taxonomy" id="650003"/>
    <lineage>
        <taxon>Bacteria</taxon>
        <taxon>Pseudomonadati</taxon>
        <taxon>Pseudomonadota</taxon>
        <taxon>Gammaproteobacteria</taxon>
        <taxon>Vibrionales</taxon>
        <taxon>Vibrionaceae</taxon>
        <taxon>Vibrio</taxon>
    </lineage>
</organism>
<protein>
    <submittedName>
        <fullName evidence="1">Type II toxin-antitoxin system RelE/ParE family toxin</fullName>
    </submittedName>
</protein>
<dbReference type="EMBL" id="QKKS01000020">
    <property type="protein sequence ID" value="RBM80550.1"/>
    <property type="molecule type" value="Genomic_DNA"/>
</dbReference>
<evidence type="ECO:0000313" key="2">
    <source>
        <dbReference type="Proteomes" id="UP000252427"/>
    </source>
</evidence>
<evidence type="ECO:0000313" key="1">
    <source>
        <dbReference type="EMBL" id="RBM80550.1"/>
    </source>
</evidence>